<proteinExistence type="predicted"/>
<dbReference type="EMBL" id="CAJHJG010004010">
    <property type="protein sequence ID" value="CAD6937500.1"/>
    <property type="molecule type" value="Genomic_DNA"/>
</dbReference>
<keyword evidence="5" id="KW-1185">Reference proteome</keyword>
<feature type="compositionally biased region" description="Polar residues" evidence="1">
    <location>
        <begin position="88"/>
        <end position="98"/>
    </location>
</feature>
<evidence type="ECO:0000256" key="1">
    <source>
        <dbReference type="SAM" id="MobiDB-lite"/>
    </source>
</evidence>
<dbReference type="Proteomes" id="UP000077671">
    <property type="component" value="Unassembled WGS sequence"/>
</dbReference>
<dbReference type="EMBL" id="LWDD02000795">
    <property type="protein sequence ID" value="KAE8256643.1"/>
    <property type="molecule type" value="Genomic_DNA"/>
</dbReference>
<feature type="region of interest" description="Disordered" evidence="1">
    <location>
        <begin position="534"/>
        <end position="560"/>
    </location>
</feature>
<feature type="region of interest" description="Disordered" evidence="1">
    <location>
        <begin position="1"/>
        <end position="102"/>
    </location>
</feature>
<reference evidence="2" key="3">
    <citation type="submission" date="2020-10" db="EMBL/GenBank/DDBJ databases">
        <authorList>
            <person name="Sedaghatjoo S."/>
        </authorList>
    </citation>
    <scope>NUCLEOTIDE SEQUENCE</scope>
    <source>
        <strain evidence="2">AZH3</strain>
    </source>
</reference>
<reference evidence="3" key="2">
    <citation type="journal article" date="2019" name="IMA Fungus">
        <title>Genome sequencing and comparison of five Tilletia species to identify candidate genes for the detection of regulated species infecting wheat.</title>
        <authorList>
            <person name="Nguyen H.D.T."/>
            <person name="Sultana T."/>
            <person name="Kesanakurti P."/>
            <person name="Hambleton S."/>
        </authorList>
    </citation>
    <scope>NUCLEOTIDE SEQUENCE</scope>
    <source>
        <strain evidence="3">DAOMC 238032</strain>
    </source>
</reference>
<feature type="compositionally biased region" description="Acidic residues" evidence="1">
    <location>
        <begin position="245"/>
        <end position="254"/>
    </location>
</feature>
<protein>
    <submittedName>
        <fullName evidence="3">Uncharacterized protein</fullName>
    </submittedName>
</protein>
<sequence>MSARRSAEDDAVGEPNSKKARIGIPLPNDEPEENGYGRPSERASSVFPVFNGRSSNGNGPSEGTSVAEIPPTGQGNGKGKGRQLDFEGTSSTTGSDSNPAGVPWTDLDILNKLAKTLPGQATALGIIKSRIQDAETGPSTAGATTSTVPTSPASHPLPGRDDPEAAHNPPPFTSSSSSADTTIFDLFRQDFLDRETTKEDILALVGDDMKTIVRKQINVLKCLHFGRPLAPVLGIGSDDLRTDSEGESEEDAEAEGVVPSMEATRTELRQIEARSGEEREKTVERTQEKTLEIKQEQTNEETNGQTNGTTNEWEKEQAAEPTRESILANEQVREEIELRAMEEMNSDELQAFFRWKDRKLELPPFDPIKDRKREARETDKDLKPKRARKLVALNRLYRVASGTYDLANLELFETTHSLQLWSELLALTRFIATETAVVAQFLDAEKQFLSAKNQFHAAERQKKFALTRILAAEKRRKLALDRTLSAAERRGQLERDYLAHAAAERQKQLDMDQARPVATAADTASAAASAAADTVSASASKATSTAPARPKRPKKGTEEEQKEILALHTLGFGFRDAERAANIGYIDLQQRSARANGVMAEFWKAKHEKVWGHED</sequence>
<feature type="compositionally biased region" description="Low complexity" evidence="1">
    <location>
        <begin position="300"/>
        <end position="311"/>
    </location>
</feature>
<feature type="compositionally biased region" description="Polar residues" evidence="1">
    <location>
        <begin position="52"/>
        <end position="64"/>
    </location>
</feature>
<feature type="region of interest" description="Disordered" evidence="1">
    <location>
        <begin position="293"/>
        <end position="324"/>
    </location>
</feature>
<feature type="compositionally biased region" description="Low complexity" evidence="1">
    <location>
        <begin position="534"/>
        <end position="548"/>
    </location>
</feature>
<accession>A0A177U0I0</accession>
<feature type="region of interest" description="Disordered" evidence="1">
    <location>
        <begin position="236"/>
        <end position="258"/>
    </location>
</feature>
<evidence type="ECO:0000313" key="4">
    <source>
        <dbReference type="Proteomes" id="UP000077671"/>
    </source>
</evidence>
<reference evidence="3" key="1">
    <citation type="submission" date="2016-04" db="EMBL/GenBank/DDBJ databases">
        <authorList>
            <person name="Nguyen H.D."/>
            <person name="Kesanakurti P."/>
            <person name="Cullis J."/>
            <person name="Levesque C.A."/>
            <person name="Hambleton S."/>
        </authorList>
    </citation>
    <scope>NUCLEOTIDE SEQUENCE</scope>
    <source>
        <strain evidence="3">DAOMC 238032</strain>
    </source>
</reference>
<name>A0A177U0I0_9BASI</name>
<evidence type="ECO:0000313" key="3">
    <source>
        <dbReference type="EMBL" id="KAE8256643.1"/>
    </source>
</evidence>
<comment type="caution">
    <text evidence="3">The sequence shown here is derived from an EMBL/GenBank/DDBJ whole genome shotgun (WGS) entry which is preliminary data.</text>
</comment>
<evidence type="ECO:0000313" key="2">
    <source>
        <dbReference type="EMBL" id="CAD6937500.1"/>
    </source>
</evidence>
<feature type="compositionally biased region" description="Basic and acidic residues" evidence="1">
    <location>
        <begin position="312"/>
        <end position="323"/>
    </location>
</feature>
<dbReference type="Proteomes" id="UP000836402">
    <property type="component" value="Unassembled WGS sequence"/>
</dbReference>
<organism evidence="3 4">
    <name type="scientific">Tilletia caries</name>
    <name type="common">wheat bunt fungus</name>
    <dbReference type="NCBI Taxonomy" id="13290"/>
    <lineage>
        <taxon>Eukaryota</taxon>
        <taxon>Fungi</taxon>
        <taxon>Dikarya</taxon>
        <taxon>Basidiomycota</taxon>
        <taxon>Ustilaginomycotina</taxon>
        <taxon>Exobasidiomycetes</taxon>
        <taxon>Tilletiales</taxon>
        <taxon>Tilletiaceae</taxon>
        <taxon>Tilletia</taxon>
    </lineage>
</organism>
<dbReference type="AlphaFoldDB" id="A0A177U0I0"/>
<feature type="region of interest" description="Disordered" evidence="1">
    <location>
        <begin position="135"/>
        <end position="179"/>
    </location>
</feature>
<evidence type="ECO:0000313" key="5">
    <source>
        <dbReference type="Proteomes" id="UP000836402"/>
    </source>
</evidence>
<feature type="compositionally biased region" description="Low complexity" evidence="1">
    <location>
        <begin position="135"/>
        <end position="156"/>
    </location>
</feature>
<gene>
    <name evidence="3" type="ORF">A4X03_0g5201</name>
    <name evidence="2" type="ORF">JKIAZH3_G7937</name>
</gene>